<dbReference type="InterPro" id="IPR018612">
    <property type="entry name" value="NSRP1_N"/>
</dbReference>
<dbReference type="AlphaFoldDB" id="A0A9E7JEN0"/>
<dbReference type="EMBL" id="CP097503">
    <property type="protein sequence ID" value="URD78313.1"/>
    <property type="molecule type" value="Genomic_DNA"/>
</dbReference>
<evidence type="ECO:0000256" key="2">
    <source>
        <dbReference type="ARBA" id="ARBA00023054"/>
    </source>
</evidence>
<feature type="coiled-coil region" evidence="3">
    <location>
        <begin position="40"/>
        <end position="67"/>
    </location>
</feature>
<evidence type="ECO:0000256" key="3">
    <source>
        <dbReference type="SAM" id="Coils"/>
    </source>
</evidence>
<comment type="similarity">
    <text evidence="1">Belongs to the NSRP1 family.</text>
</comment>
<evidence type="ECO:0000259" key="5">
    <source>
        <dbReference type="Pfam" id="PF09745"/>
    </source>
</evidence>
<name>A0A9E7JEN0_9LILI</name>
<evidence type="ECO:0000313" key="7">
    <source>
        <dbReference type="Proteomes" id="UP001055439"/>
    </source>
</evidence>
<evidence type="ECO:0000313" key="6">
    <source>
        <dbReference type="EMBL" id="URD78313.1"/>
    </source>
</evidence>
<organism evidence="6 7">
    <name type="scientific">Musa troglodytarum</name>
    <name type="common">fe'i banana</name>
    <dbReference type="NCBI Taxonomy" id="320322"/>
    <lineage>
        <taxon>Eukaryota</taxon>
        <taxon>Viridiplantae</taxon>
        <taxon>Streptophyta</taxon>
        <taxon>Embryophyta</taxon>
        <taxon>Tracheophyta</taxon>
        <taxon>Spermatophyta</taxon>
        <taxon>Magnoliopsida</taxon>
        <taxon>Liliopsida</taxon>
        <taxon>Zingiberales</taxon>
        <taxon>Musaceae</taxon>
        <taxon>Musa</taxon>
    </lineage>
</organism>
<feature type="domain" description="Nuclear speckle splicing regulatory protein 1 N-terminal" evidence="5">
    <location>
        <begin position="58"/>
        <end position="174"/>
    </location>
</feature>
<feature type="region of interest" description="Disordered" evidence="4">
    <location>
        <begin position="1"/>
        <end position="35"/>
    </location>
</feature>
<accession>A0A9E7JEN0</accession>
<dbReference type="Proteomes" id="UP001055439">
    <property type="component" value="Chromosome 10"/>
</dbReference>
<dbReference type="GO" id="GO:0000381">
    <property type="term" value="P:regulation of alternative mRNA splicing, via spliceosome"/>
    <property type="evidence" value="ECO:0007669"/>
    <property type="project" value="InterPro"/>
</dbReference>
<gene>
    <name evidence="6" type="ORF">MUK42_02469</name>
</gene>
<keyword evidence="2 3" id="KW-0175">Coiled coil</keyword>
<sequence length="309" mass="35340">MKKYGLQLRVPPAQKSSKPTLSRPPPPAFAFGGADDEDDIEKEISRHASKNKALQKIEEQHKKAMEEDPSVFDYDGVYDEMKEQIARPKTEDRTERKSKYIEALMEKAKLREREHEIVYERKLLKERSKDDHLYADKEKFVTSAYKKKLAEQAKWLEEERLRQIREERDDVTKKSDLSEFYFGLNENVAFGAQKEEAAKLKQGEAAKDTPTEAERGPTKTNVCMDRTQDREQDDSRAETSSLPRNDSGRAAAVTNIDIPVNNAAVEENSKDGQAAAAGDTTNERYKRGDVALAAARERFLARKRTREQV</sequence>
<reference evidence="6" key="1">
    <citation type="submission" date="2022-05" db="EMBL/GenBank/DDBJ databases">
        <title>The Musa troglodytarum L. genome provides insights into the mechanism of non-climacteric behaviour and enrichment of carotenoids.</title>
        <authorList>
            <person name="Wang J."/>
        </authorList>
    </citation>
    <scope>NUCLEOTIDE SEQUENCE</scope>
    <source>
        <tissue evidence="6">Leaf</tissue>
    </source>
</reference>
<dbReference type="OrthoDB" id="446635at2759"/>
<feature type="region of interest" description="Disordered" evidence="4">
    <location>
        <begin position="198"/>
        <end position="282"/>
    </location>
</feature>
<feature type="compositionally biased region" description="Basic and acidic residues" evidence="4">
    <location>
        <begin position="198"/>
        <end position="217"/>
    </location>
</feature>
<proteinExistence type="inferred from homology"/>
<feature type="compositionally biased region" description="Basic and acidic residues" evidence="4">
    <location>
        <begin position="226"/>
        <end position="237"/>
    </location>
</feature>
<evidence type="ECO:0000256" key="1">
    <source>
        <dbReference type="ARBA" id="ARBA00010126"/>
    </source>
</evidence>
<protein>
    <submittedName>
        <fullName evidence="6">Coiled-coil domain-containing protein 55</fullName>
    </submittedName>
</protein>
<dbReference type="PANTHER" id="PTHR30060:SF0">
    <property type="entry name" value="COILED-COIL PROTEIN (DUF2040)-RELATED"/>
    <property type="match status" value="1"/>
</dbReference>
<keyword evidence="7" id="KW-1185">Reference proteome</keyword>
<dbReference type="PANTHER" id="PTHR30060">
    <property type="entry name" value="INNER MEMBRANE PROTEIN"/>
    <property type="match status" value="1"/>
</dbReference>
<evidence type="ECO:0000256" key="4">
    <source>
        <dbReference type="SAM" id="MobiDB-lite"/>
    </source>
</evidence>
<dbReference type="Pfam" id="PF09745">
    <property type="entry name" value="NSRP1_N"/>
    <property type="match status" value="1"/>
</dbReference>